<name>A0A0F9GCY6_9ZZZZ</name>
<dbReference type="EMBL" id="LAZR01026905">
    <property type="protein sequence ID" value="KKL67305.1"/>
    <property type="molecule type" value="Genomic_DNA"/>
</dbReference>
<reference evidence="1" key="1">
    <citation type="journal article" date="2015" name="Nature">
        <title>Complex archaea that bridge the gap between prokaryotes and eukaryotes.</title>
        <authorList>
            <person name="Spang A."/>
            <person name="Saw J.H."/>
            <person name="Jorgensen S.L."/>
            <person name="Zaremba-Niedzwiedzka K."/>
            <person name="Martijn J."/>
            <person name="Lind A.E."/>
            <person name="van Eijk R."/>
            <person name="Schleper C."/>
            <person name="Guy L."/>
            <person name="Ettema T.J."/>
        </authorList>
    </citation>
    <scope>NUCLEOTIDE SEQUENCE</scope>
</reference>
<gene>
    <name evidence="1" type="ORF">LCGC14_2136320</name>
</gene>
<protein>
    <submittedName>
        <fullName evidence="1">Uncharacterized protein</fullName>
    </submittedName>
</protein>
<evidence type="ECO:0000313" key="1">
    <source>
        <dbReference type="EMBL" id="KKL67305.1"/>
    </source>
</evidence>
<accession>A0A0F9GCY6</accession>
<comment type="caution">
    <text evidence="1">The sequence shown here is derived from an EMBL/GenBank/DDBJ whole genome shotgun (WGS) entry which is preliminary data.</text>
</comment>
<sequence length="63" mass="7270">MNEYDICYCGAIGVYRNEPEIDDYLCDQCHADFEAVETVQDIEESLGIVTDMELLDEGEENDW</sequence>
<organism evidence="1">
    <name type="scientific">marine sediment metagenome</name>
    <dbReference type="NCBI Taxonomy" id="412755"/>
    <lineage>
        <taxon>unclassified sequences</taxon>
        <taxon>metagenomes</taxon>
        <taxon>ecological metagenomes</taxon>
    </lineage>
</organism>
<dbReference type="AlphaFoldDB" id="A0A0F9GCY6"/>
<proteinExistence type="predicted"/>